<keyword evidence="1" id="KW-0175">Coiled coil</keyword>
<evidence type="ECO:0000313" key="3">
    <source>
        <dbReference type="EMBL" id="CAD5217868.1"/>
    </source>
</evidence>
<dbReference type="Gene3D" id="1.10.287.1490">
    <property type="match status" value="2"/>
</dbReference>
<keyword evidence="5" id="KW-1185">Reference proteome</keyword>
<evidence type="ECO:0000256" key="2">
    <source>
        <dbReference type="SAM" id="MobiDB-lite"/>
    </source>
</evidence>
<reference evidence="6" key="1">
    <citation type="submission" date="2016-11" db="UniProtKB">
        <authorList>
            <consortium name="WormBaseParasite"/>
        </authorList>
    </citation>
    <scope>IDENTIFICATION</scope>
</reference>
<sequence length="1207" mass="139658">MDVDTLTRQFHAEREQWHLERDKLSIANEAYLKDIRKLNEDIHDMELKVLRAEHQVKGKEDFFNVEKEGLLSEIEDLKNFVQQKQNEVSEVKKDASERITQALKERAEIDVEISLKESQIKDLERVLQLTQDELDLSRKEYDEMRNQIDLALEKVADLEANIQAQATDFDFELRKKDDIIADKQHTIDTLIQRINDCTADAASENALPGGQFHLGNLNLLEENADLRKKLNQLKAENEHYVRQRQELLKEFRQREMRGRSPQSDLENLAQERCKKLEVELNDRALRVDQLSRELEALKRRNKELERANAELISQFTSSILPFDELISDDEYPKKFNHFKEIVEDNLKLRQTVEDMSKQMALEPPLSDLNELQEQFEQAIEELEAYKKQTESVKEELQKSQKLVEYYKTRADTGAEFRGETKGVSYSKADAELQIHKLNCELDSVKDRLKEVIEEKQRNEENQNNIISQKNELIAQLYSTKDSLELKVQSHEEATEKMQSQLQELDKTNRKIKDDHTKLKGTTEGLKNQINLLNSQLQEVKVENDRLRAEKKSLELELSQIQRDSADLRARCNSLSDNQTVTNVVLNALTEFRSAYSQINAEQLHLTQAELDNCRKERDTLNQLVSSLQNHQMSGVDALKTALRDAKLSSERFRARCTQAEQDLEILKNVHSELEYKYNQLNKQLTDIDSTDADPDSCRKENQHLRNKIIYYEKQTIEKNAIIDELKAQVKVADERYENVKNAAEIFEKSLKEKELKLQEEKVQRDDIEKNFHTMVQNIESQNAQLIEEKQQKEEQLIQEQQRTQQLVSEYQQKLAQLEEQKSSLETQLNTASDTLQDLTTRFVETSDVMGIKDTEIATLKLSLDSASQQLQNVQTELDAVNKENLELKQAIEEQKQASAESSKEQEAVIASLKQDLAEAERLRNESQSLDQSFYDQATKNLDQMYEKLNSSEDESFSRRRSRLSIGGTAEKTISLQKHAEITNKLNLKLENQEKELAERLAKIVQLERLKDVEQQYQLLKNEFSALEQRLAGAQEDASRIQAQLVQVKQEHLQCAKKQQDAQATVSRMNGQINDLRVEIQEYQNKLNNKAEELAATQQDMQKLQEDIKTLKANNSSFKALALRYRQWYGEAEKVLGEVAPEKAQALSQKNQQSVPKPKKAAEQPAQSFEAPPADRPLKRKAPETVEDPTASASTSESEPQQKQAKED</sequence>
<proteinExistence type="predicted"/>
<dbReference type="AlphaFoldDB" id="A0A1I7SRU1"/>
<feature type="compositionally biased region" description="Polar residues" evidence="2">
    <location>
        <begin position="1190"/>
        <end position="1207"/>
    </location>
</feature>
<feature type="compositionally biased region" description="Polar residues" evidence="2">
    <location>
        <begin position="1145"/>
        <end position="1154"/>
    </location>
</feature>
<protein>
    <submittedName>
        <fullName evidence="3">(pine wood nematode) hypothetical protein</fullName>
    </submittedName>
</protein>
<dbReference type="WBParaSite" id="BXY_1575800.1">
    <property type="protein sequence ID" value="BXY_1575800.1"/>
    <property type="gene ID" value="BXY_1575800"/>
</dbReference>
<dbReference type="Proteomes" id="UP000095284">
    <property type="component" value="Unplaced"/>
</dbReference>
<evidence type="ECO:0000313" key="4">
    <source>
        <dbReference type="Proteomes" id="UP000095284"/>
    </source>
</evidence>
<dbReference type="PANTHER" id="PTHR18937">
    <property type="entry name" value="STRUCTURAL MAINTENANCE OF CHROMOSOMES SMC FAMILY MEMBER"/>
    <property type="match status" value="1"/>
</dbReference>
<feature type="coiled-coil region" evidence="1">
    <location>
        <begin position="427"/>
        <end position="577"/>
    </location>
</feature>
<dbReference type="Proteomes" id="UP000659654">
    <property type="component" value="Unassembled WGS sequence"/>
</dbReference>
<dbReference type="EMBL" id="CAJFCV020000002">
    <property type="protein sequence ID" value="CAG9101853.1"/>
    <property type="molecule type" value="Genomic_DNA"/>
</dbReference>
<evidence type="ECO:0000256" key="1">
    <source>
        <dbReference type="SAM" id="Coils"/>
    </source>
</evidence>
<dbReference type="Proteomes" id="UP000582659">
    <property type="component" value="Unassembled WGS sequence"/>
</dbReference>
<dbReference type="EMBL" id="CAJFDI010000002">
    <property type="protein sequence ID" value="CAD5217868.1"/>
    <property type="molecule type" value="Genomic_DNA"/>
</dbReference>
<accession>A0A1I7SRU1</accession>
<feature type="coiled-coil region" evidence="1">
    <location>
        <begin position="722"/>
        <end position="1120"/>
    </location>
</feature>
<dbReference type="SMR" id="A0A1I7SRU1"/>
<feature type="coiled-coil region" evidence="1">
    <location>
        <begin position="365"/>
        <end position="402"/>
    </location>
</feature>
<name>A0A1I7SRU1_BURXY</name>
<gene>
    <name evidence="3" type="ORF">BXYJ_LOCUS5261</name>
</gene>
<evidence type="ECO:0000313" key="6">
    <source>
        <dbReference type="WBParaSite" id="BXY_1575800.1"/>
    </source>
</evidence>
<reference evidence="3" key="2">
    <citation type="submission" date="2020-09" db="EMBL/GenBank/DDBJ databases">
        <authorList>
            <person name="Kikuchi T."/>
        </authorList>
    </citation>
    <scope>NUCLEOTIDE SEQUENCE</scope>
    <source>
        <strain evidence="3">Ka4C1</strain>
    </source>
</reference>
<feature type="coiled-coil region" evidence="1">
    <location>
        <begin position="21"/>
        <end position="168"/>
    </location>
</feature>
<dbReference type="OrthoDB" id="5833219at2759"/>
<feature type="coiled-coil region" evidence="1">
    <location>
        <begin position="603"/>
        <end position="683"/>
    </location>
</feature>
<organism evidence="4 6">
    <name type="scientific">Bursaphelenchus xylophilus</name>
    <name type="common">Pinewood nematode worm</name>
    <name type="synonym">Aphelenchoides xylophilus</name>
    <dbReference type="NCBI Taxonomy" id="6326"/>
    <lineage>
        <taxon>Eukaryota</taxon>
        <taxon>Metazoa</taxon>
        <taxon>Ecdysozoa</taxon>
        <taxon>Nematoda</taxon>
        <taxon>Chromadorea</taxon>
        <taxon>Rhabditida</taxon>
        <taxon>Tylenchina</taxon>
        <taxon>Tylenchomorpha</taxon>
        <taxon>Aphelenchoidea</taxon>
        <taxon>Aphelenchoididae</taxon>
        <taxon>Bursaphelenchus</taxon>
    </lineage>
</organism>
<feature type="region of interest" description="Disordered" evidence="2">
    <location>
        <begin position="1142"/>
        <end position="1207"/>
    </location>
</feature>
<evidence type="ECO:0000313" key="5">
    <source>
        <dbReference type="Proteomes" id="UP000659654"/>
    </source>
</evidence>
<feature type="coiled-coil region" evidence="1">
    <location>
        <begin position="216"/>
        <end position="314"/>
    </location>
</feature>